<dbReference type="CDD" id="cd03673">
    <property type="entry name" value="NUDIX_Ap6A_hydrolase"/>
    <property type="match status" value="1"/>
</dbReference>
<feature type="domain" description="Nudix hydrolase" evidence="9">
    <location>
        <begin position="149"/>
        <end position="283"/>
    </location>
</feature>
<dbReference type="Pfam" id="PF01029">
    <property type="entry name" value="NusB"/>
    <property type="match status" value="1"/>
</dbReference>
<keyword evidence="2 8" id="KW-0378">Hydrolase</keyword>
<comment type="similarity">
    <text evidence="8">Belongs to the Nudix hydrolase family.</text>
</comment>
<dbReference type="GO" id="GO:0031564">
    <property type="term" value="P:transcription antitermination"/>
    <property type="evidence" value="ECO:0007669"/>
    <property type="project" value="UniProtKB-KW"/>
</dbReference>
<evidence type="ECO:0000256" key="3">
    <source>
        <dbReference type="ARBA" id="ARBA00022814"/>
    </source>
</evidence>
<evidence type="ECO:0000256" key="7">
    <source>
        <dbReference type="HAMAP-Rule" id="MF_00073"/>
    </source>
</evidence>
<dbReference type="InterPro" id="IPR051325">
    <property type="entry name" value="Nudix_hydrolase_domain"/>
</dbReference>
<organism evidence="10 11">
    <name type="scientific">Candidatus Komeilibacteria bacterium RIFCSPLOWO2_01_FULL_52_15</name>
    <dbReference type="NCBI Taxonomy" id="1798551"/>
    <lineage>
        <taxon>Bacteria</taxon>
        <taxon>Candidatus Komeiliibacteriota</taxon>
    </lineage>
</organism>
<proteinExistence type="inferred from homology"/>
<accession>A0A1G2BTD6</accession>
<dbReference type="InterPro" id="IPR035926">
    <property type="entry name" value="NusB-like_sf"/>
</dbReference>
<evidence type="ECO:0000313" key="10">
    <source>
        <dbReference type="EMBL" id="OGY92176.1"/>
    </source>
</evidence>
<comment type="function">
    <text evidence="7">Involved in transcription antitermination. Required for transcription of ribosomal RNA (rRNA) genes. Binds specifically to the boxA antiterminator sequence of the ribosomal RNA (rrn) operons.</text>
</comment>
<evidence type="ECO:0000259" key="9">
    <source>
        <dbReference type="PROSITE" id="PS51462"/>
    </source>
</evidence>
<dbReference type="InterPro" id="IPR000086">
    <property type="entry name" value="NUDIX_hydrolase_dom"/>
</dbReference>
<dbReference type="PANTHER" id="PTHR21340:SF0">
    <property type="entry name" value="BIS(5'-NUCLEOSYL)-TETRAPHOSPHATASE [ASYMMETRICAL]"/>
    <property type="match status" value="1"/>
</dbReference>
<comment type="caution">
    <text evidence="10">The sequence shown here is derived from an EMBL/GenBank/DDBJ whole genome shotgun (WGS) entry which is preliminary data.</text>
</comment>
<reference evidence="10 11" key="1">
    <citation type="journal article" date="2016" name="Nat. Commun.">
        <title>Thousands of microbial genomes shed light on interconnected biogeochemical processes in an aquifer system.</title>
        <authorList>
            <person name="Anantharaman K."/>
            <person name="Brown C.T."/>
            <person name="Hug L.A."/>
            <person name="Sharon I."/>
            <person name="Castelle C.J."/>
            <person name="Probst A.J."/>
            <person name="Thomas B.C."/>
            <person name="Singh A."/>
            <person name="Wilkins M.J."/>
            <person name="Karaoz U."/>
            <person name="Brodie E.L."/>
            <person name="Williams K.H."/>
            <person name="Hubbard S.S."/>
            <person name="Banfield J.F."/>
        </authorList>
    </citation>
    <scope>NUCLEOTIDE SEQUENCE [LARGE SCALE GENOMIC DNA]</scope>
</reference>
<comment type="similarity">
    <text evidence="1 7">Belongs to the NusB family.</text>
</comment>
<dbReference type="Pfam" id="PF00293">
    <property type="entry name" value="NUDIX"/>
    <property type="match status" value="1"/>
</dbReference>
<dbReference type="STRING" id="1798551.A3B30_02200"/>
<sequence>MANRHLARTLTLQALFEWDFYKGERDIDAILPHTLAEFAPDFDDEGFSKNLLHAILAKQQDIDPLIVRFAPEWPLDQITTIDRNVLRIGVYELKFANDIPPKVAINEAIELAKTFGGPSSGKFINGVLGSIYKEMIQLGEKQSPESQGIKEISAGGLVYRTDGTETRFALILDAYNKWTFPKGHVDSVESLEKAAAREISEEIGITDLTLVATLGDAELKVHRTGESSFRKLVHYYLFKTTSEKITVPAVPELKDARWFSTAEAQEALTYAQNKEMFAKALIYITEYEHTGKVGTKTEDQIRG</sequence>
<keyword evidence="5 7" id="KW-0805">Transcription regulation</keyword>
<evidence type="ECO:0000256" key="8">
    <source>
        <dbReference type="RuleBase" id="RU003476"/>
    </source>
</evidence>
<dbReference type="PROSITE" id="PS51462">
    <property type="entry name" value="NUDIX"/>
    <property type="match status" value="1"/>
</dbReference>
<evidence type="ECO:0000256" key="6">
    <source>
        <dbReference type="ARBA" id="ARBA00023163"/>
    </source>
</evidence>
<dbReference type="InterPro" id="IPR020476">
    <property type="entry name" value="Nudix_hydrolase"/>
</dbReference>
<evidence type="ECO:0000256" key="4">
    <source>
        <dbReference type="ARBA" id="ARBA00022884"/>
    </source>
</evidence>
<dbReference type="SUPFAM" id="SSF48013">
    <property type="entry name" value="NusB-like"/>
    <property type="match status" value="1"/>
</dbReference>
<dbReference type="InterPro" id="IPR006027">
    <property type="entry name" value="NusB_RsmB_TIM44"/>
</dbReference>
<keyword evidence="6 7" id="KW-0804">Transcription</keyword>
<dbReference type="GO" id="GO:0004081">
    <property type="term" value="F:bis(5'-nucleosyl)-tetraphosphatase (asymmetrical) activity"/>
    <property type="evidence" value="ECO:0007669"/>
    <property type="project" value="TreeGrafter"/>
</dbReference>
<dbReference type="InterPro" id="IPR020084">
    <property type="entry name" value="NUDIX_hydrolase_CS"/>
</dbReference>
<dbReference type="CDD" id="cd00619">
    <property type="entry name" value="Terminator_NusB"/>
    <property type="match status" value="1"/>
</dbReference>
<dbReference type="SUPFAM" id="SSF55811">
    <property type="entry name" value="Nudix"/>
    <property type="match status" value="1"/>
</dbReference>
<dbReference type="Gene3D" id="1.10.940.10">
    <property type="entry name" value="NusB-like"/>
    <property type="match status" value="1"/>
</dbReference>
<dbReference type="InterPro" id="IPR011605">
    <property type="entry name" value="NusB_fam"/>
</dbReference>
<evidence type="ECO:0000256" key="5">
    <source>
        <dbReference type="ARBA" id="ARBA00023015"/>
    </source>
</evidence>
<dbReference type="EMBL" id="MHKM01000001">
    <property type="protein sequence ID" value="OGY92176.1"/>
    <property type="molecule type" value="Genomic_DNA"/>
</dbReference>
<dbReference type="GO" id="GO:0006167">
    <property type="term" value="P:AMP biosynthetic process"/>
    <property type="evidence" value="ECO:0007669"/>
    <property type="project" value="TreeGrafter"/>
</dbReference>
<keyword evidence="3 7" id="KW-0889">Transcription antitermination</keyword>
<dbReference type="Gene3D" id="3.90.79.10">
    <property type="entry name" value="Nucleoside Triphosphate Pyrophosphohydrolase"/>
    <property type="match status" value="1"/>
</dbReference>
<dbReference type="HAMAP" id="MF_00073">
    <property type="entry name" value="NusB"/>
    <property type="match status" value="1"/>
</dbReference>
<dbReference type="PANTHER" id="PTHR21340">
    <property type="entry name" value="DIADENOSINE 5,5-P1,P4-TETRAPHOSPHATE PYROPHOSPHOHYDROLASE MUTT"/>
    <property type="match status" value="1"/>
</dbReference>
<dbReference type="InterPro" id="IPR015797">
    <property type="entry name" value="NUDIX_hydrolase-like_dom_sf"/>
</dbReference>
<evidence type="ECO:0000313" key="11">
    <source>
        <dbReference type="Proteomes" id="UP000178248"/>
    </source>
</evidence>
<evidence type="ECO:0000256" key="1">
    <source>
        <dbReference type="ARBA" id="ARBA00005952"/>
    </source>
</evidence>
<dbReference type="NCBIfam" id="TIGR01951">
    <property type="entry name" value="nusB"/>
    <property type="match status" value="1"/>
</dbReference>
<evidence type="ECO:0000256" key="2">
    <source>
        <dbReference type="ARBA" id="ARBA00022801"/>
    </source>
</evidence>
<dbReference type="GO" id="GO:0006353">
    <property type="term" value="P:DNA-templated transcription termination"/>
    <property type="evidence" value="ECO:0007669"/>
    <property type="project" value="UniProtKB-UniRule"/>
</dbReference>
<dbReference type="GO" id="GO:0003723">
    <property type="term" value="F:RNA binding"/>
    <property type="evidence" value="ECO:0007669"/>
    <property type="project" value="UniProtKB-UniRule"/>
</dbReference>
<dbReference type="Proteomes" id="UP000178248">
    <property type="component" value="Unassembled WGS sequence"/>
</dbReference>
<dbReference type="PROSITE" id="PS00893">
    <property type="entry name" value="NUDIX_BOX"/>
    <property type="match status" value="1"/>
</dbReference>
<gene>
    <name evidence="7" type="primary">nusB</name>
    <name evidence="10" type="ORF">A3B30_02200</name>
</gene>
<name>A0A1G2BTD6_9BACT</name>
<dbReference type="GO" id="GO:0006754">
    <property type="term" value="P:ATP biosynthetic process"/>
    <property type="evidence" value="ECO:0007669"/>
    <property type="project" value="TreeGrafter"/>
</dbReference>
<protein>
    <recommendedName>
        <fullName evidence="7">Transcription antitermination protein NusB</fullName>
    </recommendedName>
    <alternativeName>
        <fullName evidence="7">Antitermination factor NusB</fullName>
    </alternativeName>
</protein>
<keyword evidence="4 7" id="KW-0694">RNA-binding</keyword>
<dbReference type="PRINTS" id="PR00502">
    <property type="entry name" value="NUDIXFAMILY"/>
</dbReference>
<dbReference type="AlphaFoldDB" id="A0A1G2BTD6"/>